<keyword evidence="3" id="KW-0904">Protein phosphatase</keyword>
<evidence type="ECO:0000259" key="6">
    <source>
        <dbReference type="PROSITE" id="PS50056"/>
    </source>
</evidence>
<dbReference type="PANTHER" id="PTHR19134:SF449">
    <property type="entry name" value="TYROSINE-PROTEIN PHOSPHATASE 1"/>
    <property type="match status" value="1"/>
</dbReference>
<dbReference type="Proteomes" id="UP000735302">
    <property type="component" value="Unassembled WGS sequence"/>
</dbReference>
<dbReference type="InterPro" id="IPR009030">
    <property type="entry name" value="Growth_fac_rcpt_cys_sf"/>
</dbReference>
<dbReference type="GO" id="GO:0004725">
    <property type="term" value="F:protein tyrosine phosphatase activity"/>
    <property type="evidence" value="ECO:0007669"/>
    <property type="project" value="UniProtKB-EC"/>
</dbReference>
<dbReference type="InterPro" id="IPR016130">
    <property type="entry name" value="Tyr_Pase_AS"/>
</dbReference>
<dbReference type="FunFam" id="3.90.190.10:FF:000102">
    <property type="entry name" value="Receptor-type tyrosine-protein phosphatase"/>
    <property type="match status" value="1"/>
</dbReference>
<comment type="caution">
    <text evidence="7">The sequence shown here is derived from an EMBL/GenBank/DDBJ whole genome shotgun (WGS) entry which is preliminary data.</text>
</comment>
<keyword evidence="7" id="KW-0675">Receptor</keyword>
<feature type="non-terminal residue" evidence="7">
    <location>
        <position position="1"/>
    </location>
</feature>
<proteinExistence type="predicted"/>
<name>A0AAV3YXF9_9GAST</name>
<dbReference type="EC" id="3.1.3.48" evidence="1"/>
<evidence type="ECO:0000256" key="3">
    <source>
        <dbReference type="ARBA" id="ARBA00022912"/>
    </source>
</evidence>
<dbReference type="Gene3D" id="3.90.190.10">
    <property type="entry name" value="Protein tyrosine phosphatase superfamily"/>
    <property type="match status" value="2"/>
</dbReference>
<accession>A0AAV3YXF9</accession>
<dbReference type="InterPro" id="IPR001888">
    <property type="entry name" value="Transposase_1"/>
</dbReference>
<dbReference type="SMART" id="SM00404">
    <property type="entry name" value="PTPc_motif"/>
    <property type="match status" value="2"/>
</dbReference>
<evidence type="ECO:0000259" key="5">
    <source>
        <dbReference type="PROSITE" id="PS50055"/>
    </source>
</evidence>
<protein>
    <recommendedName>
        <fullName evidence="1">protein-tyrosine-phosphatase</fullName>
        <ecNumber evidence="1">3.1.3.48</ecNumber>
    </recommendedName>
</protein>
<dbReference type="PROSITE" id="PS50055">
    <property type="entry name" value="TYR_PHOSPHATASE_PTP"/>
    <property type="match status" value="2"/>
</dbReference>
<dbReference type="PANTHER" id="PTHR19134">
    <property type="entry name" value="RECEPTOR-TYPE TYROSINE-PROTEIN PHOSPHATASE"/>
    <property type="match status" value="1"/>
</dbReference>
<feature type="domain" description="Tyrosine-protein phosphatase" evidence="5">
    <location>
        <begin position="301"/>
        <end position="555"/>
    </location>
</feature>
<keyword evidence="2" id="KW-0378">Hydrolase</keyword>
<dbReference type="SMART" id="SM00194">
    <property type="entry name" value="PTPc"/>
    <property type="match status" value="1"/>
</dbReference>
<dbReference type="SUPFAM" id="SSF52799">
    <property type="entry name" value="(Phosphotyrosine protein) phosphatases II"/>
    <property type="match status" value="2"/>
</dbReference>
<keyword evidence="8" id="KW-1185">Reference proteome</keyword>
<dbReference type="InterPro" id="IPR036397">
    <property type="entry name" value="RNaseH_sf"/>
</dbReference>
<dbReference type="PRINTS" id="PR00700">
    <property type="entry name" value="PRTYPHPHTASE"/>
</dbReference>
<dbReference type="PROSITE" id="PS50056">
    <property type="entry name" value="TYR_PHOSPHATASE_2"/>
    <property type="match status" value="2"/>
</dbReference>
<dbReference type="GO" id="GO:0003676">
    <property type="term" value="F:nucleic acid binding"/>
    <property type="evidence" value="ECO:0007669"/>
    <property type="project" value="InterPro"/>
</dbReference>
<gene>
    <name evidence="7" type="ORF">PoB_001407500</name>
</gene>
<sequence>CPEKTFGQDCKENCSSACRDGLCHHEIGVCDRCPPGYIGDFCDQVCSVYMFGDGCRQNCSIHCLDQLCNHQSGICDNCTMGRRGAFCEVGTKPSEIHKQIAETYGEGAMSRSRVYQWCTWFGEGRTILGDEPKSGHPKTSTNEENTTRVDELIRWPGGDFQANNNLFDNLITGEETWVHLNTPETERDSMTWKHPPFPVTKKFKVQSSAAKVMATVFWDAKGVILLDILPQGQCINAARYCSTLDRRKEAIRRKRPGLFRRGIYEEEVPDRIYSEILPDNTAIAVENLRTYLYNHASDNFLKNQFESVPMANSFAQREGLSAQNSKKNQYKNIVPYDNSRVMLQVDTYKKYEDYINASFIKGFNSEDSFIASQAPNNVILHDFVRMLWEKQVDRVVMLTNLIEDREIKCIMYWPEENEEEVTFGEIKVKLLTTKVFAEYTIREMQLSKKSESPRALIQFHFTAWPEKSVPDSPWGLVDVQQRVLASPGSGSLLVHCSNGVGRTGTFIALCHLLQEAEATGEMDFPSTLKRLRQDRMKMIQTIDQYKFLHRAALVGHIAAGTNIPVQEISERFKRLESHQNIGYRKELDALSALCVEDISQSTQTSDFKEDGYEEIQTVINKQKNRFSNILPITDFWRLVTQYNVGLVVAFQADSWQTDETIGDFLPSSESEPMRGALFEIHSTIKEEHRLWQELSVTVSKKKKNLLGNSAEQHLVTCLLCKNFTLDPETVVEYLKKVKLCKPGNQSRTLYTCRNGADQCGLMCVQFILLDKLEADQCLAVPLVVGAIKAIRPQVIATLDEYMCLYKVLRLIYEVSNDYGNLENGEPQQSKRDASINKTASPTYANPAFQQEEPDNSLKSYVNTKTTVSVEQPGISKPDTSPVSLLRKQAANNSTASSAATATAAKITAGEYDVLVDVGDGANTYVEMSRSNTCSAK</sequence>
<dbReference type="InterPro" id="IPR000387">
    <property type="entry name" value="Tyr_Pase_dom"/>
</dbReference>
<comment type="catalytic activity">
    <reaction evidence="4">
        <text>O-phospho-L-tyrosyl-[protein] + H2O = L-tyrosyl-[protein] + phosphate</text>
        <dbReference type="Rhea" id="RHEA:10684"/>
        <dbReference type="Rhea" id="RHEA-COMP:10136"/>
        <dbReference type="Rhea" id="RHEA-COMP:20101"/>
        <dbReference type="ChEBI" id="CHEBI:15377"/>
        <dbReference type="ChEBI" id="CHEBI:43474"/>
        <dbReference type="ChEBI" id="CHEBI:46858"/>
        <dbReference type="ChEBI" id="CHEBI:61978"/>
        <dbReference type="EC" id="3.1.3.48"/>
    </reaction>
</comment>
<dbReference type="SUPFAM" id="SSF57184">
    <property type="entry name" value="Growth factor receptor domain"/>
    <property type="match status" value="1"/>
</dbReference>
<dbReference type="InterPro" id="IPR050348">
    <property type="entry name" value="Protein-Tyr_Phosphatase"/>
</dbReference>
<feature type="domain" description="Tyrosine specific protein phosphatases" evidence="6">
    <location>
        <begin position="477"/>
        <end position="546"/>
    </location>
</feature>
<dbReference type="Gene3D" id="2.170.300.10">
    <property type="entry name" value="Tie2 ligand-binding domain superfamily"/>
    <property type="match status" value="1"/>
</dbReference>
<dbReference type="AlphaFoldDB" id="A0AAV3YXF9"/>
<reference evidence="7 8" key="1">
    <citation type="journal article" date="2021" name="Elife">
        <title>Chloroplast acquisition without the gene transfer in kleptoplastic sea slugs, Plakobranchus ocellatus.</title>
        <authorList>
            <person name="Maeda T."/>
            <person name="Takahashi S."/>
            <person name="Yoshida T."/>
            <person name="Shimamura S."/>
            <person name="Takaki Y."/>
            <person name="Nagai Y."/>
            <person name="Toyoda A."/>
            <person name="Suzuki Y."/>
            <person name="Arimoto A."/>
            <person name="Ishii H."/>
            <person name="Satoh N."/>
            <person name="Nishiyama T."/>
            <person name="Hasebe M."/>
            <person name="Maruyama T."/>
            <person name="Minagawa J."/>
            <person name="Obokata J."/>
            <person name="Shigenobu S."/>
        </authorList>
    </citation>
    <scope>NUCLEOTIDE SEQUENCE [LARGE SCALE GENOMIC DNA]</scope>
</reference>
<feature type="domain" description="Tyrosine-protein phosphatase" evidence="5">
    <location>
        <begin position="598"/>
        <end position="811"/>
    </location>
</feature>
<dbReference type="Gene3D" id="3.30.420.10">
    <property type="entry name" value="Ribonuclease H-like superfamily/Ribonuclease H"/>
    <property type="match status" value="1"/>
</dbReference>
<organism evidence="7 8">
    <name type="scientific">Plakobranchus ocellatus</name>
    <dbReference type="NCBI Taxonomy" id="259542"/>
    <lineage>
        <taxon>Eukaryota</taxon>
        <taxon>Metazoa</taxon>
        <taxon>Spiralia</taxon>
        <taxon>Lophotrochozoa</taxon>
        <taxon>Mollusca</taxon>
        <taxon>Gastropoda</taxon>
        <taxon>Heterobranchia</taxon>
        <taxon>Euthyneura</taxon>
        <taxon>Panpulmonata</taxon>
        <taxon>Sacoglossa</taxon>
        <taxon>Placobranchoidea</taxon>
        <taxon>Plakobranchidae</taxon>
        <taxon>Plakobranchus</taxon>
    </lineage>
</organism>
<dbReference type="Pfam" id="PF01359">
    <property type="entry name" value="Transposase_1"/>
    <property type="match status" value="1"/>
</dbReference>
<evidence type="ECO:0000256" key="1">
    <source>
        <dbReference type="ARBA" id="ARBA00013064"/>
    </source>
</evidence>
<evidence type="ECO:0000313" key="8">
    <source>
        <dbReference type="Proteomes" id="UP000735302"/>
    </source>
</evidence>
<evidence type="ECO:0000256" key="4">
    <source>
        <dbReference type="ARBA" id="ARBA00051722"/>
    </source>
</evidence>
<evidence type="ECO:0000313" key="7">
    <source>
        <dbReference type="EMBL" id="GFN87569.1"/>
    </source>
</evidence>
<dbReference type="PROSITE" id="PS00383">
    <property type="entry name" value="TYR_PHOSPHATASE_1"/>
    <property type="match status" value="1"/>
</dbReference>
<dbReference type="EMBL" id="BLXT01001716">
    <property type="protein sequence ID" value="GFN87569.1"/>
    <property type="molecule type" value="Genomic_DNA"/>
</dbReference>
<dbReference type="Pfam" id="PF00102">
    <property type="entry name" value="Y_phosphatase"/>
    <property type="match status" value="2"/>
</dbReference>
<dbReference type="InterPro" id="IPR003595">
    <property type="entry name" value="Tyr_Pase_cat"/>
</dbReference>
<evidence type="ECO:0000256" key="2">
    <source>
        <dbReference type="ARBA" id="ARBA00022801"/>
    </source>
</evidence>
<dbReference type="InterPro" id="IPR029021">
    <property type="entry name" value="Prot-tyrosine_phosphatase-like"/>
</dbReference>
<dbReference type="InterPro" id="IPR000242">
    <property type="entry name" value="PTP_cat"/>
</dbReference>
<feature type="domain" description="Tyrosine specific protein phosphatases" evidence="6">
    <location>
        <begin position="731"/>
        <end position="802"/>
    </location>
</feature>